<organism evidence="2">
    <name type="scientific">Pyricularia oryzae (strain Y34)</name>
    <name type="common">Rice blast fungus</name>
    <name type="synonym">Magnaporthe oryzae</name>
    <dbReference type="NCBI Taxonomy" id="1143189"/>
    <lineage>
        <taxon>Eukaryota</taxon>
        <taxon>Fungi</taxon>
        <taxon>Dikarya</taxon>
        <taxon>Ascomycota</taxon>
        <taxon>Pezizomycotina</taxon>
        <taxon>Sordariomycetes</taxon>
        <taxon>Sordariomycetidae</taxon>
        <taxon>Magnaporthales</taxon>
        <taxon>Pyriculariaceae</taxon>
        <taxon>Pyricularia</taxon>
    </lineage>
</organism>
<evidence type="ECO:0000313" key="2">
    <source>
        <dbReference type="EMBL" id="ELQ38291.1"/>
    </source>
</evidence>
<feature type="transmembrane region" description="Helical" evidence="1">
    <location>
        <begin position="255"/>
        <end position="277"/>
    </location>
</feature>
<feature type="transmembrane region" description="Helical" evidence="1">
    <location>
        <begin position="12"/>
        <end position="35"/>
    </location>
</feature>
<feature type="transmembrane region" description="Helical" evidence="1">
    <location>
        <begin position="120"/>
        <end position="142"/>
    </location>
</feature>
<feature type="transmembrane region" description="Helical" evidence="1">
    <location>
        <begin position="207"/>
        <end position="224"/>
    </location>
</feature>
<keyword evidence="1" id="KW-0472">Membrane</keyword>
<sequence length="343" mass="37951">MSTSILIRLDESGNIGNVAVASVTTASFCLLWVYVATRYGYITRPEPDSLYPWRSWSSRNKYYDTDTLQLAIRLARISGLVNLFSRLADAVILIIFFELGHGFMYARLGTVTVYRSVLRSLSVTIALVAAVTALASTGIYMANVESWLEEIYKYHEHWSMTDFRTYANATVAADVLRWAATLPAIAYAAHVVKVWSGPGIRLITGRYLFAIGIMFLRCFTFIGFEGTLGPDMTPSDPAAARGTFREGSSWPSVKLAAHALSWFFFVMVTVILASFGAKNNDGLWTTKQPFHADCSPIPDPTFGDEGQSTVMMNQLHVSDDERTMVSIGSMGRSAARHDGQTRV</sequence>
<dbReference type="EMBL" id="JH793592">
    <property type="protein sequence ID" value="ELQ38291.1"/>
    <property type="molecule type" value="Genomic_DNA"/>
</dbReference>
<keyword evidence="1" id="KW-0812">Transmembrane</keyword>
<dbReference type="Proteomes" id="UP000011086">
    <property type="component" value="Unassembled WGS sequence"/>
</dbReference>
<name>A0AA97NXU5_PYRO3</name>
<keyword evidence="1" id="KW-1133">Transmembrane helix</keyword>
<dbReference type="AlphaFoldDB" id="A0AA97NXU5"/>
<evidence type="ECO:0000256" key="1">
    <source>
        <dbReference type="SAM" id="Phobius"/>
    </source>
</evidence>
<protein>
    <submittedName>
        <fullName evidence="2">Uncharacterized protein</fullName>
    </submittedName>
</protein>
<reference evidence="2" key="1">
    <citation type="journal article" date="2012" name="PLoS Genet.">
        <title>Comparative analysis of the genomes of two field isolates of the rice blast fungus Magnaporthe oryzae.</title>
        <authorList>
            <person name="Xue M."/>
            <person name="Yang J."/>
            <person name="Li Z."/>
            <person name="Hu S."/>
            <person name="Yao N."/>
            <person name="Dean R.A."/>
            <person name="Zhao W."/>
            <person name="Shen M."/>
            <person name="Zhang H."/>
            <person name="Li C."/>
            <person name="Liu L."/>
            <person name="Cao L."/>
            <person name="Xu X."/>
            <person name="Xing Y."/>
            <person name="Hsiang T."/>
            <person name="Zhang Z."/>
            <person name="Xu J.R."/>
            <person name="Peng Y.L."/>
        </authorList>
    </citation>
    <scope>NUCLEOTIDE SEQUENCE</scope>
    <source>
        <strain evidence="2">Y34</strain>
    </source>
</reference>
<accession>A0AA97NXU5</accession>
<feature type="transmembrane region" description="Helical" evidence="1">
    <location>
        <begin position="175"/>
        <end position="195"/>
    </location>
</feature>
<feature type="transmembrane region" description="Helical" evidence="1">
    <location>
        <begin position="90"/>
        <end position="108"/>
    </location>
</feature>
<gene>
    <name evidence="2" type="ORF">OOU_Y34scaffold00546g10</name>
</gene>
<proteinExistence type="predicted"/>